<proteinExistence type="predicted"/>
<accession>A0A4S8PKH1</accession>
<sequence>MTELLHLTEPALWEAALATGSFDSSTRGRTLAEEGFIHCSRPEQLDAVAAFVYGDFTGPLVVLVIDPELVGAPIRFEAPAPGAPEYPHIYGPLPTSAVAEVRPWTRPA</sequence>
<dbReference type="Gene3D" id="3.20.170.20">
    <property type="entry name" value="Protein of unknown function DUF952"/>
    <property type="match status" value="1"/>
</dbReference>
<dbReference type="AlphaFoldDB" id="A0A4S8PKH1"/>
<dbReference type="OrthoDB" id="5638018at2"/>
<dbReference type="RefSeq" id="WP_136529068.1">
    <property type="nucleotide sequence ID" value="NZ_STGX01000004.1"/>
</dbReference>
<gene>
    <name evidence="1" type="ORF">E9998_07435</name>
</gene>
<dbReference type="InterPro" id="IPR009297">
    <property type="entry name" value="DUF952"/>
</dbReference>
<name>A0A4S8PKH1_9ACTN</name>
<evidence type="ECO:0000313" key="1">
    <source>
        <dbReference type="EMBL" id="THV30195.1"/>
    </source>
</evidence>
<dbReference type="EMBL" id="STGX01000004">
    <property type="protein sequence ID" value="THV30195.1"/>
    <property type="molecule type" value="Genomic_DNA"/>
</dbReference>
<dbReference type="PANTHER" id="PTHR34129">
    <property type="entry name" value="BLR1139 PROTEIN"/>
    <property type="match status" value="1"/>
</dbReference>
<dbReference type="SUPFAM" id="SSF56399">
    <property type="entry name" value="ADP-ribosylation"/>
    <property type="match status" value="1"/>
</dbReference>
<keyword evidence="2" id="KW-1185">Reference proteome</keyword>
<organism evidence="1 2">
    <name type="scientific">Glycomyces paridis</name>
    <dbReference type="NCBI Taxonomy" id="2126555"/>
    <lineage>
        <taxon>Bacteria</taxon>
        <taxon>Bacillati</taxon>
        <taxon>Actinomycetota</taxon>
        <taxon>Actinomycetes</taxon>
        <taxon>Glycomycetales</taxon>
        <taxon>Glycomycetaceae</taxon>
        <taxon>Glycomyces</taxon>
    </lineage>
</organism>
<protein>
    <submittedName>
        <fullName evidence="1">DUF952 domain-containing protein</fullName>
    </submittedName>
</protein>
<dbReference type="Proteomes" id="UP000305792">
    <property type="component" value="Unassembled WGS sequence"/>
</dbReference>
<reference evidence="1 2" key="1">
    <citation type="journal article" date="2018" name="Int. J. Syst. Evol. Microbiol.">
        <title>Glycomyces paridis sp. nov., isolated from the medicinal plant Paris polyphylla.</title>
        <authorList>
            <person name="Fang X.M."/>
            <person name="Bai J.L."/>
            <person name="Su J."/>
            <person name="Zhao L.L."/>
            <person name="Liu H.Y."/>
            <person name="Ma B.P."/>
            <person name="Zhang Y.Q."/>
            <person name="Yu L.Y."/>
        </authorList>
    </citation>
    <scope>NUCLEOTIDE SEQUENCE [LARGE SCALE GENOMIC DNA]</scope>
    <source>
        <strain evidence="1 2">CPCC 204357</strain>
    </source>
</reference>
<dbReference type="PANTHER" id="PTHR34129:SF1">
    <property type="entry name" value="DUF952 DOMAIN-CONTAINING PROTEIN"/>
    <property type="match status" value="1"/>
</dbReference>
<evidence type="ECO:0000313" key="2">
    <source>
        <dbReference type="Proteomes" id="UP000305792"/>
    </source>
</evidence>
<dbReference type="Pfam" id="PF06108">
    <property type="entry name" value="DUF952"/>
    <property type="match status" value="1"/>
</dbReference>
<comment type="caution">
    <text evidence="1">The sequence shown here is derived from an EMBL/GenBank/DDBJ whole genome shotgun (WGS) entry which is preliminary data.</text>
</comment>